<dbReference type="OrthoDB" id="4253057at2"/>
<gene>
    <name evidence="1" type="ORF">C1J00_27375</name>
</gene>
<reference evidence="1 2" key="1">
    <citation type="submission" date="2018-01" db="EMBL/GenBank/DDBJ databases">
        <title>Draft genome sequence of Streptomyces sp. 13K301.</title>
        <authorList>
            <person name="Sahin N."/>
            <person name="Saygin H."/>
            <person name="Ay H."/>
        </authorList>
    </citation>
    <scope>NUCLEOTIDE SEQUENCE [LARGE SCALE GENOMIC DNA]</scope>
    <source>
        <strain evidence="1 2">13K301</strain>
    </source>
</reference>
<dbReference type="Proteomes" id="UP000235943">
    <property type="component" value="Unassembled WGS sequence"/>
</dbReference>
<evidence type="ECO:0000313" key="2">
    <source>
        <dbReference type="Proteomes" id="UP000235943"/>
    </source>
</evidence>
<organism evidence="1 2">
    <name type="scientific">Streptomyces cahuitamycinicus</name>
    <dbReference type="NCBI Taxonomy" id="2070367"/>
    <lineage>
        <taxon>Bacteria</taxon>
        <taxon>Bacillati</taxon>
        <taxon>Actinomycetota</taxon>
        <taxon>Actinomycetes</taxon>
        <taxon>Kitasatosporales</taxon>
        <taxon>Streptomycetaceae</taxon>
        <taxon>Streptomyces</taxon>
    </lineage>
</organism>
<dbReference type="EMBL" id="POUC01000244">
    <property type="protein sequence ID" value="PNG19121.1"/>
    <property type="molecule type" value="Genomic_DNA"/>
</dbReference>
<dbReference type="AlphaFoldDB" id="A0A2N8TJC5"/>
<protein>
    <submittedName>
        <fullName evidence="1">Uncharacterized protein</fullName>
    </submittedName>
</protein>
<name>A0A2N8TJC5_9ACTN</name>
<comment type="caution">
    <text evidence="1">The sequence shown here is derived from an EMBL/GenBank/DDBJ whole genome shotgun (WGS) entry which is preliminary data.</text>
</comment>
<dbReference type="RefSeq" id="WP_102911687.1">
    <property type="nucleotide sequence ID" value="NZ_POUC01000244.1"/>
</dbReference>
<sequence length="78" mass="8791">MTLYRAVLQFVEDGPAVTGEWKDNPAVARATYKGWVGLYTHDPAVVVQFVADEDDGTRRIIRKWAVDREVVTEEGDPL</sequence>
<accession>A0A2N8TJC5</accession>
<keyword evidence="2" id="KW-1185">Reference proteome</keyword>
<evidence type="ECO:0000313" key="1">
    <source>
        <dbReference type="EMBL" id="PNG19121.1"/>
    </source>
</evidence>
<proteinExistence type="predicted"/>